<evidence type="ECO:0000313" key="1">
    <source>
        <dbReference type="EMBL" id="HJD40812.1"/>
    </source>
</evidence>
<dbReference type="EMBL" id="DWUX01000216">
    <property type="protein sequence ID" value="HJD40812.1"/>
    <property type="molecule type" value="Genomic_DNA"/>
</dbReference>
<name>A0A9D2RBZ2_9FIRM</name>
<dbReference type="Pfam" id="PF07275">
    <property type="entry name" value="ArdA"/>
    <property type="match status" value="1"/>
</dbReference>
<dbReference type="AlphaFoldDB" id="A0A9D2RBZ2"/>
<dbReference type="Proteomes" id="UP000823850">
    <property type="component" value="Unassembled WGS sequence"/>
</dbReference>
<reference evidence="1" key="1">
    <citation type="journal article" date="2021" name="PeerJ">
        <title>Extensive microbial diversity within the chicken gut microbiome revealed by metagenomics and culture.</title>
        <authorList>
            <person name="Gilroy R."/>
            <person name="Ravi A."/>
            <person name="Getino M."/>
            <person name="Pursley I."/>
            <person name="Horton D.L."/>
            <person name="Alikhan N.F."/>
            <person name="Baker D."/>
            <person name="Gharbi K."/>
            <person name="Hall N."/>
            <person name="Watson M."/>
            <person name="Adriaenssens E.M."/>
            <person name="Foster-Nyarko E."/>
            <person name="Jarju S."/>
            <person name="Secka A."/>
            <person name="Antonio M."/>
            <person name="Oren A."/>
            <person name="Chaudhuri R.R."/>
            <person name="La Ragione R."/>
            <person name="Hildebrand F."/>
            <person name="Pallen M.J."/>
        </authorList>
    </citation>
    <scope>NUCLEOTIDE SEQUENCE</scope>
    <source>
        <strain evidence="1">ChiW19-6364</strain>
    </source>
</reference>
<organism evidence="1 2">
    <name type="scientific">Candidatus Blautia stercoripullorum</name>
    <dbReference type="NCBI Taxonomy" id="2838502"/>
    <lineage>
        <taxon>Bacteria</taxon>
        <taxon>Bacillati</taxon>
        <taxon>Bacillota</taxon>
        <taxon>Clostridia</taxon>
        <taxon>Lachnospirales</taxon>
        <taxon>Lachnospiraceae</taxon>
        <taxon>Blautia</taxon>
    </lineage>
</organism>
<reference evidence="1" key="2">
    <citation type="submission" date="2021-04" db="EMBL/GenBank/DDBJ databases">
        <authorList>
            <person name="Gilroy R."/>
        </authorList>
    </citation>
    <scope>NUCLEOTIDE SEQUENCE</scope>
    <source>
        <strain evidence="1">ChiW19-6364</strain>
    </source>
</reference>
<gene>
    <name evidence="1" type="ORF">H9913_12390</name>
</gene>
<dbReference type="InterPro" id="IPR009899">
    <property type="entry name" value="ArdA"/>
</dbReference>
<dbReference type="InterPro" id="IPR041893">
    <property type="entry name" value="ArdA_dom3"/>
</dbReference>
<dbReference type="Gene3D" id="1.10.10.1190">
    <property type="entry name" value="Antirestriction protein ArdA, domain 3"/>
    <property type="match status" value="1"/>
</dbReference>
<evidence type="ECO:0000313" key="2">
    <source>
        <dbReference type="Proteomes" id="UP000823850"/>
    </source>
</evidence>
<comment type="caution">
    <text evidence="1">The sequence shown here is derived from an EMBL/GenBank/DDBJ whole genome shotgun (WGS) entry which is preliminary data.</text>
</comment>
<accession>A0A9D2RBZ2</accession>
<proteinExistence type="predicted"/>
<sequence>MNWICKTVLELPKEYQEELPTLLQYFDDIYAILYASSKIQYYEHCNNMADVARAYLKDVPWFSGLPENVKQYFDYEGFGEQLQSESRYVLGENGSFCFS</sequence>
<protein>
    <submittedName>
        <fullName evidence="1">Antirestriction protein ArdA</fullName>
    </submittedName>
</protein>